<dbReference type="InterPro" id="IPR003409">
    <property type="entry name" value="MORN"/>
</dbReference>
<keyword evidence="1" id="KW-0677">Repeat</keyword>
<evidence type="ECO:0000313" key="3">
    <source>
        <dbReference type="EMBL" id="SVB49923.1"/>
    </source>
</evidence>
<protein>
    <recommendedName>
        <fullName evidence="4">Phosphatidylinositol-4-phosphate 5-kinase</fullName>
    </recommendedName>
</protein>
<dbReference type="Pfam" id="PF02493">
    <property type="entry name" value="MORN"/>
    <property type="match status" value="9"/>
</dbReference>
<dbReference type="PANTHER" id="PTHR43215">
    <property type="entry name" value="RADIAL SPOKE HEAD 1 HOMOLOG"/>
    <property type="match status" value="1"/>
</dbReference>
<organism evidence="3">
    <name type="scientific">marine metagenome</name>
    <dbReference type="NCBI Taxonomy" id="408172"/>
    <lineage>
        <taxon>unclassified sequences</taxon>
        <taxon>metagenomes</taxon>
        <taxon>ecological metagenomes</taxon>
    </lineage>
</organism>
<keyword evidence="2" id="KW-1133">Transmembrane helix</keyword>
<gene>
    <name evidence="3" type="ORF">METZ01_LOCUS202777</name>
</gene>
<dbReference type="SMART" id="SM00698">
    <property type="entry name" value="MORN"/>
    <property type="match status" value="8"/>
</dbReference>
<evidence type="ECO:0000256" key="1">
    <source>
        <dbReference type="ARBA" id="ARBA00022737"/>
    </source>
</evidence>
<evidence type="ECO:0008006" key="4">
    <source>
        <dbReference type="Google" id="ProtNLM"/>
    </source>
</evidence>
<evidence type="ECO:0000256" key="2">
    <source>
        <dbReference type="SAM" id="Phobius"/>
    </source>
</evidence>
<accession>A0A382EJ06</accession>
<name>A0A382EJ06_9ZZZZ</name>
<dbReference type="GO" id="GO:0005829">
    <property type="term" value="C:cytosol"/>
    <property type="evidence" value="ECO:0007669"/>
    <property type="project" value="TreeGrafter"/>
</dbReference>
<dbReference type="SUPFAM" id="SSF82185">
    <property type="entry name" value="Histone H3 K4-specific methyltransferase SET7/9 N-terminal domain"/>
    <property type="match status" value="2"/>
</dbReference>
<dbReference type="EMBL" id="UINC01044444">
    <property type="protein sequence ID" value="SVB49923.1"/>
    <property type="molecule type" value="Genomic_DNA"/>
</dbReference>
<dbReference type="AlphaFoldDB" id="A0A382EJ06"/>
<sequence>MKNLCLNRLQRSVSAIGLALAVGVWLIFSPLVGQSQSVQTPSYQGESKLGLPHGEGTFTWASGNVYSGSWVNGKRQGLGTFTWASGTRYVGDWHQDKQHGEGWMVWANGTQYSGQWVYGHKEGHGTLTIVSATDPPTYQIFEGIFLNDHPVDGMYILEDGTEIGLLIEGQFVPKPQPCVVRKSDTQIINMQMVQIEICEFSSGNRYEGQMVDNLYQGHGVFTWANGALYVGEWHHGKQDGRGTLIFADGSRYLGDWAQGLRHGQGAMDWVDGRKYFGQWARGKQEGVGSLVLTSGTSYNGEWRNGKKWSGANYDEDNKILSVVINGVENTSFMVEIAPKSDN</sequence>
<proteinExistence type="predicted"/>
<reference evidence="3" key="1">
    <citation type="submission" date="2018-05" db="EMBL/GenBank/DDBJ databases">
        <authorList>
            <person name="Lanie J.A."/>
            <person name="Ng W.-L."/>
            <person name="Kazmierczak K.M."/>
            <person name="Andrzejewski T.M."/>
            <person name="Davidsen T.M."/>
            <person name="Wayne K.J."/>
            <person name="Tettelin H."/>
            <person name="Glass J.I."/>
            <person name="Rusch D."/>
            <person name="Podicherti R."/>
            <person name="Tsui H.-C.T."/>
            <person name="Winkler M.E."/>
        </authorList>
    </citation>
    <scope>NUCLEOTIDE SEQUENCE</scope>
</reference>
<dbReference type="PANTHER" id="PTHR43215:SF14">
    <property type="entry name" value="RADIAL SPOKE HEAD 1 HOMOLOG"/>
    <property type="match status" value="1"/>
</dbReference>
<feature type="transmembrane region" description="Helical" evidence="2">
    <location>
        <begin position="12"/>
        <end position="32"/>
    </location>
</feature>
<dbReference type="Gene3D" id="2.20.110.10">
    <property type="entry name" value="Histone H3 K4-specific methyltransferase SET7/9 N-terminal domain"/>
    <property type="match status" value="4"/>
</dbReference>
<keyword evidence="2" id="KW-0472">Membrane</keyword>
<keyword evidence="2" id="KW-0812">Transmembrane</keyword>